<reference evidence="2" key="1">
    <citation type="submission" date="2013-08" db="EMBL/GenBank/DDBJ databases">
        <authorList>
            <person name="Mendez C."/>
            <person name="Richter M."/>
            <person name="Ferrer M."/>
            <person name="Sanchez J."/>
        </authorList>
    </citation>
    <scope>NUCLEOTIDE SEQUENCE</scope>
</reference>
<sequence>MTRRPKSFGKRIYKDNRDWKRYNEELVVRWTFFLDFSFVEDWDKELEKMNRGKRGGQYLFPDSFMHWLAIWHQLVNYRGLEGIARKLSELQLIPYYEDFSTAWHRIHNFTPEIKLPAFKKLNVSGDGTG</sequence>
<proteinExistence type="predicted"/>
<comment type="caution">
    <text evidence="2">The sequence shown here is derived from an EMBL/GenBank/DDBJ whole genome shotgun (WGS) entry which is preliminary data.</text>
</comment>
<dbReference type="EMBL" id="AUZX01000305">
    <property type="protein sequence ID" value="EQD80893.1"/>
    <property type="molecule type" value="Genomic_DNA"/>
</dbReference>
<evidence type="ECO:0000313" key="2">
    <source>
        <dbReference type="EMBL" id="EQD80893.1"/>
    </source>
</evidence>
<feature type="non-terminal residue" evidence="2">
    <location>
        <position position="129"/>
    </location>
</feature>
<reference evidence="2" key="2">
    <citation type="journal article" date="2014" name="ISME J.">
        <title>Microbial stratification in low pH oxic and suboxic macroscopic growths along an acid mine drainage.</title>
        <authorList>
            <person name="Mendez-Garcia C."/>
            <person name="Mesa V."/>
            <person name="Sprenger R.R."/>
            <person name="Richter M."/>
            <person name="Diez M.S."/>
            <person name="Solano J."/>
            <person name="Bargiela R."/>
            <person name="Golyshina O.V."/>
            <person name="Manteca A."/>
            <person name="Ramos J.L."/>
            <person name="Gallego J.R."/>
            <person name="Llorente I."/>
            <person name="Martins Dos Santos V.A."/>
            <person name="Jensen O.N."/>
            <person name="Pelaez A.I."/>
            <person name="Sanchez J."/>
            <person name="Ferrer M."/>
        </authorList>
    </citation>
    <scope>NUCLEOTIDE SEQUENCE</scope>
</reference>
<dbReference type="AlphaFoldDB" id="T1CGD3"/>
<evidence type="ECO:0000259" key="1">
    <source>
        <dbReference type="Pfam" id="PF13737"/>
    </source>
</evidence>
<dbReference type="InterPro" id="IPR025668">
    <property type="entry name" value="Tnp_DDE_dom"/>
</dbReference>
<dbReference type="Pfam" id="PF13737">
    <property type="entry name" value="DDE_Tnp_1_5"/>
    <property type="match status" value="1"/>
</dbReference>
<protein>
    <submittedName>
        <fullName evidence="2">Transposase, IS4 family protein</fullName>
    </submittedName>
</protein>
<feature type="domain" description="Transposase DDE" evidence="1">
    <location>
        <begin position="31"/>
        <end position="128"/>
    </location>
</feature>
<gene>
    <name evidence="2" type="ORF">B1A_00406</name>
</gene>
<accession>T1CGD3</accession>
<organism evidence="2">
    <name type="scientific">mine drainage metagenome</name>
    <dbReference type="NCBI Taxonomy" id="410659"/>
    <lineage>
        <taxon>unclassified sequences</taxon>
        <taxon>metagenomes</taxon>
        <taxon>ecological metagenomes</taxon>
    </lineage>
</organism>
<name>T1CGD3_9ZZZZ</name>